<gene>
    <name evidence="1" type="ORF">XPG1_0224</name>
</gene>
<evidence type="ECO:0000313" key="1">
    <source>
        <dbReference type="EMBL" id="CDG19879.1"/>
    </source>
</evidence>
<proteinExistence type="predicted"/>
<name>A0A068QYL3_9GAMM</name>
<reference evidence="1 2" key="1">
    <citation type="submission" date="2013-07" db="EMBL/GenBank/DDBJ databases">
        <authorList>
            <person name="Genoscope - CEA"/>
        </authorList>
    </citation>
    <scope>NUCLEOTIDE SEQUENCE [LARGE SCALE GENOMIC DNA]</scope>
    <source>
        <strain evidence="1 2">G6</strain>
    </source>
</reference>
<dbReference type="Proteomes" id="UP000032735">
    <property type="component" value="Chromosome"/>
</dbReference>
<dbReference type="KEGG" id="xpo:XPG1_0224"/>
<dbReference type="AlphaFoldDB" id="A0A068QYL3"/>
<sequence length="49" mass="5687">MFVHFLRDNSIYLSPGIIAYQTLGANNKAEIVSCKVIWKMQHTRSFNDK</sequence>
<accession>A0A068QYL3</accession>
<dbReference type="HOGENOM" id="CLU_3142394_0_0_6"/>
<organism evidence="1 2">
    <name type="scientific">Xenorhabdus poinarii G6</name>
    <dbReference type="NCBI Taxonomy" id="1354304"/>
    <lineage>
        <taxon>Bacteria</taxon>
        <taxon>Pseudomonadati</taxon>
        <taxon>Pseudomonadota</taxon>
        <taxon>Gammaproteobacteria</taxon>
        <taxon>Enterobacterales</taxon>
        <taxon>Morganellaceae</taxon>
        <taxon>Xenorhabdus</taxon>
    </lineage>
</organism>
<keyword evidence="2" id="KW-1185">Reference proteome</keyword>
<dbReference type="EMBL" id="FO704551">
    <property type="protein sequence ID" value="CDG19879.1"/>
    <property type="molecule type" value="Genomic_DNA"/>
</dbReference>
<protein>
    <submittedName>
        <fullName evidence="1">Uncharacterized protein</fullName>
    </submittedName>
</protein>
<evidence type="ECO:0000313" key="2">
    <source>
        <dbReference type="Proteomes" id="UP000032735"/>
    </source>
</evidence>